<accession>A0A6P2CZV8</accession>
<sequence length="130" mass="14428">MFPDARTGILRVKARPLVIPPPDTEADKRLWGALLDLANLCHTAMGRDRGERAEGILAAAKREMLEVLGDQGRGVVSPHLTAEEAASYLGVAYSTFRKKATRIKKQPSTGRYRIEDLDEFAASLKPRKKR</sequence>
<evidence type="ECO:0000313" key="2">
    <source>
        <dbReference type="Proteomes" id="UP000464178"/>
    </source>
</evidence>
<name>A0A6P2CZV8_9BACT</name>
<evidence type="ECO:0008006" key="3">
    <source>
        <dbReference type="Google" id="ProtNLM"/>
    </source>
</evidence>
<protein>
    <recommendedName>
        <fullName evidence="3">Helix-turn-helix domain-containing protein</fullName>
    </recommendedName>
</protein>
<proteinExistence type="predicted"/>
<dbReference type="AlphaFoldDB" id="A0A6P2CZV8"/>
<keyword evidence="2" id="KW-1185">Reference proteome</keyword>
<reference evidence="1 2" key="1">
    <citation type="submission" date="2019-05" db="EMBL/GenBank/DDBJ databases">
        <authorList>
            <consortium name="Science for Life Laboratories"/>
        </authorList>
    </citation>
    <scope>NUCLEOTIDE SEQUENCE [LARGE SCALE GENOMIC DNA]</scope>
    <source>
        <strain evidence="1">Soil9</strain>
    </source>
</reference>
<dbReference type="Proteomes" id="UP000464178">
    <property type="component" value="Chromosome"/>
</dbReference>
<gene>
    <name evidence="1" type="ORF">SOIL9_36170</name>
</gene>
<evidence type="ECO:0000313" key="1">
    <source>
        <dbReference type="EMBL" id="VTR94097.1"/>
    </source>
</evidence>
<organism evidence="1 2">
    <name type="scientific">Gemmata massiliana</name>
    <dbReference type="NCBI Taxonomy" id="1210884"/>
    <lineage>
        <taxon>Bacteria</taxon>
        <taxon>Pseudomonadati</taxon>
        <taxon>Planctomycetota</taxon>
        <taxon>Planctomycetia</taxon>
        <taxon>Gemmatales</taxon>
        <taxon>Gemmataceae</taxon>
        <taxon>Gemmata</taxon>
    </lineage>
</organism>
<dbReference type="KEGG" id="gms:SOIL9_36170"/>
<dbReference type="EMBL" id="LR593886">
    <property type="protein sequence ID" value="VTR94097.1"/>
    <property type="molecule type" value="Genomic_DNA"/>
</dbReference>
<dbReference type="RefSeq" id="WP_162668710.1">
    <property type="nucleotide sequence ID" value="NZ_LR593886.1"/>
</dbReference>